<feature type="chain" id="PRO_5010713044" description="Thioredoxin domain-containing protein" evidence="1">
    <location>
        <begin position="30"/>
        <end position="156"/>
    </location>
</feature>
<sequence>MDKFMMIRNPILAAFGLAAAMLFAGPAQAELERVTDLQALKDNGERKPTVVMFTAENCPYCELAKEAHLGPMSRDEAHSDVNILMVEMNGEEVRDFDGDTMRGSELGNRYGARVTPTLVAFDAEGNPVGRPLVGIPNEELYRSQVRMRINAAREGS</sequence>
<dbReference type="EMBL" id="MUZR01000016">
    <property type="protein sequence ID" value="OOC10460.1"/>
    <property type="molecule type" value="Genomic_DNA"/>
</dbReference>
<feature type="signal peptide" evidence="1">
    <location>
        <begin position="1"/>
        <end position="29"/>
    </location>
</feature>
<evidence type="ECO:0000256" key="1">
    <source>
        <dbReference type="SAM" id="SignalP"/>
    </source>
</evidence>
<keyword evidence="1" id="KW-0732">Signal</keyword>
<dbReference type="RefSeq" id="WP_018947266.1">
    <property type="nucleotide sequence ID" value="NZ_MUZR01000016.1"/>
</dbReference>
<accession>A0A1V2ZZD2</accession>
<dbReference type="PROSITE" id="PS51352">
    <property type="entry name" value="THIOREDOXIN_2"/>
    <property type="match status" value="1"/>
</dbReference>
<dbReference type="InterPro" id="IPR012336">
    <property type="entry name" value="Thioredoxin-like_fold"/>
</dbReference>
<proteinExistence type="predicted"/>
<dbReference type="SUPFAM" id="SSF52833">
    <property type="entry name" value="Thioredoxin-like"/>
    <property type="match status" value="1"/>
</dbReference>
<dbReference type="STRING" id="252474.B1A74_05810"/>
<dbReference type="Proteomes" id="UP000189177">
    <property type="component" value="Unassembled WGS sequence"/>
</dbReference>
<evidence type="ECO:0000313" key="4">
    <source>
        <dbReference type="Proteomes" id="UP000189177"/>
    </source>
</evidence>
<protein>
    <recommendedName>
        <fullName evidence="2">Thioredoxin domain-containing protein</fullName>
    </recommendedName>
</protein>
<dbReference type="Gene3D" id="3.40.30.10">
    <property type="entry name" value="Glutaredoxin"/>
    <property type="match status" value="1"/>
</dbReference>
<keyword evidence="4" id="KW-1185">Reference proteome</keyword>
<organism evidence="3 4">
    <name type="scientific">Thioalkalivibrio halophilus</name>
    <dbReference type="NCBI Taxonomy" id="252474"/>
    <lineage>
        <taxon>Bacteria</taxon>
        <taxon>Pseudomonadati</taxon>
        <taxon>Pseudomonadota</taxon>
        <taxon>Gammaproteobacteria</taxon>
        <taxon>Chromatiales</taxon>
        <taxon>Ectothiorhodospiraceae</taxon>
        <taxon>Thioalkalivibrio</taxon>
    </lineage>
</organism>
<gene>
    <name evidence="3" type="ORF">B1A74_05810</name>
</gene>
<comment type="caution">
    <text evidence="3">The sequence shown here is derived from an EMBL/GenBank/DDBJ whole genome shotgun (WGS) entry which is preliminary data.</text>
</comment>
<dbReference type="InterPro" id="IPR013766">
    <property type="entry name" value="Thioredoxin_domain"/>
</dbReference>
<name>A0A1V2ZZD2_9GAMM</name>
<dbReference type="AlphaFoldDB" id="A0A1V2ZZD2"/>
<feature type="domain" description="Thioredoxin" evidence="2">
    <location>
        <begin position="13"/>
        <end position="150"/>
    </location>
</feature>
<evidence type="ECO:0000259" key="2">
    <source>
        <dbReference type="PROSITE" id="PS51352"/>
    </source>
</evidence>
<reference evidence="3 4" key="1">
    <citation type="submission" date="2017-02" db="EMBL/GenBank/DDBJ databases">
        <title>Genomic diversity within the haloalkaliphilic genus Thioalkalivibrio.</title>
        <authorList>
            <person name="Ahn A.-C."/>
            <person name="Meier-Kolthoff J."/>
            <person name="Overmars L."/>
            <person name="Richter M."/>
            <person name="Woyke T."/>
            <person name="Sorokin D.Y."/>
            <person name="Muyzer G."/>
        </authorList>
    </citation>
    <scope>NUCLEOTIDE SEQUENCE [LARGE SCALE GENOMIC DNA]</scope>
    <source>
        <strain evidence="3 4">HL17</strain>
    </source>
</reference>
<evidence type="ECO:0000313" key="3">
    <source>
        <dbReference type="EMBL" id="OOC10460.1"/>
    </source>
</evidence>
<dbReference type="OrthoDB" id="7066560at2"/>
<dbReference type="InterPro" id="IPR036249">
    <property type="entry name" value="Thioredoxin-like_sf"/>
</dbReference>
<dbReference type="Pfam" id="PF13098">
    <property type="entry name" value="Thioredoxin_2"/>
    <property type="match status" value="1"/>
</dbReference>